<evidence type="ECO:0000313" key="1">
    <source>
        <dbReference type="EMBL" id="GBM83613.1"/>
    </source>
</evidence>
<dbReference type="EMBL" id="BGPR01265401">
    <property type="protein sequence ID" value="GBM83613.1"/>
    <property type="molecule type" value="Genomic_DNA"/>
</dbReference>
<dbReference type="AlphaFoldDB" id="A0A4Y2J0C3"/>
<accession>A0A4Y2J0C3</accession>
<organism evidence="1 2">
    <name type="scientific">Araneus ventricosus</name>
    <name type="common">Orbweaver spider</name>
    <name type="synonym">Epeira ventricosa</name>
    <dbReference type="NCBI Taxonomy" id="182803"/>
    <lineage>
        <taxon>Eukaryota</taxon>
        <taxon>Metazoa</taxon>
        <taxon>Ecdysozoa</taxon>
        <taxon>Arthropoda</taxon>
        <taxon>Chelicerata</taxon>
        <taxon>Arachnida</taxon>
        <taxon>Araneae</taxon>
        <taxon>Araneomorphae</taxon>
        <taxon>Entelegynae</taxon>
        <taxon>Araneoidea</taxon>
        <taxon>Araneidae</taxon>
        <taxon>Araneus</taxon>
    </lineage>
</organism>
<comment type="caution">
    <text evidence="1">The sequence shown here is derived from an EMBL/GenBank/DDBJ whole genome shotgun (WGS) entry which is preliminary data.</text>
</comment>
<feature type="non-terminal residue" evidence="1">
    <location>
        <position position="1"/>
    </location>
</feature>
<keyword evidence="2" id="KW-1185">Reference proteome</keyword>
<reference evidence="1 2" key="1">
    <citation type="journal article" date="2019" name="Sci. Rep.">
        <title>Orb-weaving spider Araneus ventricosus genome elucidates the spidroin gene catalogue.</title>
        <authorList>
            <person name="Kono N."/>
            <person name="Nakamura H."/>
            <person name="Ohtoshi R."/>
            <person name="Moran D.A.P."/>
            <person name="Shinohara A."/>
            <person name="Yoshida Y."/>
            <person name="Fujiwara M."/>
            <person name="Mori M."/>
            <person name="Tomita M."/>
            <person name="Arakawa K."/>
        </authorList>
    </citation>
    <scope>NUCLEOTIDE SEQUENCE [LARGE SCALE GENOMIC DNA]</scope>
</reference>
<gene>
    <name evidence="1" type="ORF">AVEN_187666_1</name>
</gene>
<name>A0A4Y2J0C3_ARAVE</name>
<evidence type="ECO:0000313" key="2">
    <source>
        <dbReference type="Proteomes" id="UP000499080"/>
    </source>
</evidence>
<protein>
    <submittedName>
        <fullName evidence="1">Uncharacterized protein</fullName>
    </submittedName>
</protein>
<dbReference type="Proteomes" id="UP000499080">
    <property type="component" value="Unassembled WGS sequence"/>
</dbReference>
<sequence>RYYVPMLLPAGYRPFSCRAVELCSVFWREAPGAPQDALCSPLLVVAPSLLVASSGGTNSAFCLRIPAGT</sequence>
<proteinExistence type="predicted"/>